<proteinExistence type="predicted"/>
<reference evidence="2" key="2">
    <citation type="submission" date="2022-06" db="UniProtKB">
        <authorList>
            <consortium name="EnsemblMetazoa"/>
        </authorList>
    </citation>
    <scope>IDENTIFICATION</scope>
    <source>
        <strain evidence="2">DF5081</strain>
    </source>
</reference>
<accession>A0A8R1E5B5</accession>
<sequence length="133" mass="14436">MNKKRREERMNDGDSSNTHKYCFQTLGDSCSVEQPPPPPIDFTRSLVAPASIQQSATPSIISSAPGTPTAFQPPQQSQTASVPGIQPNLFNPALMAAQLNVFNNPQIMAMMQVSCETGYELLELCGIHRTATN</sequence>
<evidence type="ECO:0000313" key="3">
    <source>
        <dbReference type="Proteomes" id="UP000005237"/>
    </source>
</evidence>
<dbReference type="AlphaFoldDB" id="A0A8R1E5B5"/>
<name>A0A8R1E5B5_CAEJA</name>
<organism evidence="2 3">
    <name type="scientific">Caenorhabditis japonica</name>
    <dbReference type="NCBI Taxonomy" id="281687"/>
    <lineage>
        <taxon>Eukaryota</taxon>
        <taxon>Metazoa</taxon>
        <taxon>Ecdysozoa</taxon>
        <taxon>Nematoda</taxon>
        <taxon>Chromadorea</taxon>
        <taxon>Rhabditida</taxon>
        <taxon>Rhabditina</taxon>
        <taxon>Rhabditomorpha</taxon>
        <taxon>Rhabditoidea</taxon>
        <taxon>Rhabditidae</taxon>
        <taxon>Peloderinae</taxon>
        <taxon>Caenorhabditis</taxon>
    </lineage>
</organism>
<dbReference type="EnsemblMetazoa" id="CJA23919b.1">
    <property type="protein sequence ID" value="CJA23919b.1"/>
    <property type="gene ID" value="WBGene00179491"/>
</dbReference>
<feature type="region of interest" description="Disordered" evidence="1">
    <location>
        <begin position="53"/>
        <end position="84"/>
    </location>
</feature>
<evidence type="ECO:0000256" key="1">
    <source>
        <dbReference type="SAM" id="MobiDB-lite"/>
    </source>
</evidence>
<feature type="compositionally biased region" description="Basic and acidic residues" evidence="1">
    <location>
        <begin position="1"/>
        <end position="12"/>
    </location>
</feature>
<feature type="compositionally biased region" description="Polar residues" evidence="1">
    <location>
        <begin position="53"/>
        <end position="81"/>
    </location>
</feature>
<reference evidence="3" key="1">
    <citation type="submission" date="2010-08" db="EMBL/GenBank/DDBJ databases">
        <authorList>
            <consortium name="Caenorhabditis japonica Sequencing Consortium"/>
            <person name="Wilson R.K."/>
        </authorList>
    </citation>
    <scope>NUCLEOTIDE SEQUENCE [LARGE SCALE GENOMIC DNA]</scope>
    <source>
        <strain evidence="3">DF5081</strain>
    </source>
</reference>
<dbReference type="Proteomes" id="UP000005237">
    <property type="component" value="Unassembled WGS sequence"/>
</dbReference>
<keyword evidence="3" id="KW-1185">Reference proteome</keyword>
<evidence type="ECO:0000313" key="2">
    <source>
        <dbReference type="EnsemblMetazoa" id="CJA23919b.1"/>
    </source>
</evidence>
<protein>
    <submittedName>
        <fullName evidence="2">Uncharacterized protein</fullName>
    </submittedName>
</protein>
<feature type="region of interest" description="Disordered" evidence="1">
    <location>
        <begin position="1"/>
        <end position="20"/>
    </location>
</feature>